<dbReference type="Ensembl" id="ENSOCUT00000017937.4">
    <property type="protein sequence ID" value="ENSOCUP00000015411.3"/>
    <property type="gene ID" value="ENSOCUG00000017937.4"/>
</dbReference>
<evidence type="ECO:0000256" key="6">
    <source>
        <dbReference type="ARBA" id="ARBA00023002"/>
    </source>
</evidence>
<dbReference type="Pfam" id="PF00106">
    <property type="entry name" value="adh_short"/>
    <property type="match status" value="1"/>
</dbReference>
<gene>
    <name evidence="49" type="primary">HSD17B10</name>
</gene>
<evidence type="ECO:0000256" key="30">
    <source>
        <dbReference type="ARBA" id="ARBA00066617"/>
    </source>
</evidence>
<dbReference type="EMBL" id="AAGW02064453">
    <property type="status" value="NOT_ANNOTATED_CDS"/>
    <property type="molecule type" value="Genomic_DNA"/>
</dbReference>
<dbReference type="PRINTS" id="PR00080">
    <property type="entry name" value="SDRFAMILY"/>
</dbReference>
<dbReference type="InterPro" id="IPR002347">
    <property type="entry name" value="SDR_fam"/>
</dbReference>
<dbReference type="PRINTS" id="PR00081">
    <property type="entry name" value="GDHRDH"/>
</dbReference>
<dbReference type="EC" id="1.1.1.53" evidence="8"/>
<dbReference type="EC" id="1.1.1.239" evidence="32"/>
<evidence type="ECO:0000256" key="7">
    <source>
        <dbReference type="ARBA" id="ARBA00023027"/>
    </source>
</evidence>
<evidence type="ECO:0000256" key="26">
    <source>
        <dbReference type="ARBA" id="ARBA00052668"/>
    </source>
</evidence>
<dbReference type="GO" id="GO:0000049">
    <property type="term" value="F:tRNA binding"/>
    <property type="evidence" value="ECO:0007669"/>
    <property type="project" value="Ensembl"/>
</dbReference>
<evidence type="ECO:0000256" key="12">
    <source>
        <dbReference type="ARBA" id="ARBA00050141"/>
    </source>
</evidence>
<dbReference type="GO" id="GO:0008709">
    <property type="term" value="F:cholate 7-alpha-dehydrogenase (NAD+) activity"/>
    <property type="evidence" value="ECO:0007669"/>
    <property type="project" value="UniProtKB-EC"/>
</dbReference>
<evidence type="ECO:0000256" key="19">
    <source>
        <dbReference type="ARBA" id="ARBA00051004"/>
    </source>
</evidence>
<evidence type="ECO:0000256" key="32">
    <source>
        <dbReference type="ARBA" id="ARBA00066822"/>
    </source>
</evidence>
<feature type="domain" description="Ketoreductase" evidence="48">
    <location>
        <begin position="110"/>
        <end position="298"/>
    </location>
</feature>
<evidence type="ECO:0000256" key="17">
    <source>
        <dbReference type="ARBA" id="ARBA00050867"/>
    </source>
</evidence>
<comment type="catalytic activity">
    <reaction evidence="14">
        <text>3alpha-hydroxy-5alpha-pregnan-20-one + NAD(+) = 5alpha-pregnane-3,20-dione + NADH + H(+)</text>
        <dbReference type="Rhea" id="RHEA:41980"/>
        <dbReference type="ChEBI" id="CHEBI:15378"/>
        <dbReference type="ChEBI" id="CHEBI:28952"/>
        <dbReference type="ChEBI" id="CHEBI:50169"/>
        <dbReference type="ChEBI" id="CHEBI:57540"/>
        <dbReference type="ChEBI" id="CHEBI:57945"/>
    </reaction>
    <physiologicalReaction direction="left-to-right" evidence="14">
        <dbReference type="Rhea" id="RHEA:41981"/>
    </physiologicalReaction>
</comment>
<dbReference type="SMR" id="G1TES6"/>
<dbReference type="GO" id="GO:0006550">
    <property type="term" value="P:L-isoleucine catabolic process"/>
    <property type="evidence" value="ECO:0007669"/>
    <property type="project" value="Ensembl"/>
</dbReference>
<dbReference type="EMBL" id="AAGW02064452">
    <property type="status" value="NOT_ANNOTATED_CDS"/>
    <property type="molecule type" value="Genomic_DNA"/>
</dbReference>
<evidence type="ECO:0000256" key="9">
    <source>
        <dbReference type="ARBA" id="ARBA00024072"/>
    </source>
</evidence>
<dbReference type="GO" id="GO:0008209">
    <property type="term" value="P:androgen metabolic process"/>
    <property type="evidence" value="ECO:0007669"/>
    <property type="project" value="Ensembl"/>
</dbReference>
<evidence type="ECO:0000256" key="11">
    <source>
        <dbReference type="ARBA" id="ARBA00049381"/>
    </source>
</evidence>
<evidence type="ECO:0000256" key="16">
    <source>
        <dbReference type="ARBA" id="ARBA00050435"/>
    </source>
</evidence>
<evidence type="ECO:0000256" key="28">
    <source>
        <dbReference type="ARBA" id="ARBA00052975"/>
    </source>
</evidence>
<comment type="pathway">
    <text evidence="1">Steroid metabolism.</text>
</comment>
<dbReference type="GO" id="GO:0004303">
    <property type="term" value="F:estradiol 17-beta-dehydrogenase [NAD(P)+] activity"/>
    <property type="evidence" value="ECO:0007669"/>
    <property type="project" value="UniProtKB-EC"/>
</dbReference>
<evidence type="ECO:0000256" key="13">
    <source>
        <dbReference type="ARBA" id="ARBA00050232"/>
    </source>
</evidence>
<organism evidence="49 50">
    <name type="scientific">Oryctolagus cuniculus</name>
    <name type="common">Rabbit</name>
    <dbReference type="NCBI Taxonomy" id="9986"/>
    <lineage>
        <taxon>Eukaryota</taxon>
        <taxon>Metazoa</taxon>
        <taxon>Chordata</taxon>
        <taxon>Craniata</taxon>
        <taxon>Vertebrata</taxon>
        <taxon>Euteleostomi</taxon>
        <taxon>Mammalia</taxon>
        <taxon>Eutheria</taxon>
        <taxon>Euarchontoglires</taxon>
        <taxon>Glires</taxon>
        <taxon>Lagomorpha</taxon>
        <taxon>Leporidae</taxon>
        <taxon>Oryctolagus</taxon>
    </lineage>
</organism>
<evidence type="ECO:0000256" key="1">
    <source>
        <dbReference type="ARBA" id="ARBA00004854"/>
    </source>
</evidence>
<dbReference type="GO" id="GO:0106282">
    <property type="term" value="F:isoursodeoxycholate 7-beta-dehydrogenase (NAD+) activity"/>
    <property type="evidence" value="ECO:0007669"/>
    <property type="project" value="Ensembl"/>
</dbReference>
<dbReference type="Proteomes" id="UP000001811">
    <property type="component" value="Chromosome X"/>
</dbReference>
<dbReference type="STRING" id="9986.ENSOCUP00000015411"/>
<comment type="catalytic activity">
    <reaction evidence="12">
        <text>a (3S)-3-hydroxyacyl-CoA + NAD(+) = a 3-oxoacyl-CoA + NADH + H(+)</text>
        <dbReference type="Rhea" id="RHEA:22432"/>
        <dbReference type="ChEBI" id="CHEBI:15378"/>
        <dbReference type="ChEBI" id="CHEBI:57318"/>
        <dbReference type="ChEBI" id="CHEBI:57540"/>
        <dbReference type="ChEBI" id="CHEBI:57945"/>
        <dbReference type="ChEBI" id="CHEBI:90726"/>
        <dbReference type="EC" id="1.1.1.35"/>
    </reaction>
    <physiologicalReaction direction="left-to-right" evidence="12">
        <dbReference type="Rhea" id="RHEA:22433"/>
    </physiologicalReaction>
    <physiologicalReaction direction="right-to-left" evidence="12">
        <dbReference type="Rhea" id="RHEA:22434"/>
    </physiologicalReaction>
</comment>
<evidence type="ECO:0000313" key="49">
    <source>
        <dbReference type="Ensembl" id="ENSOCUP00000015411.3"/>
    </source>
</evidence>
<evidence type="ECO:0000256" key="39">
    <source>
        <dbReference type="ARBA" id="ARBA00080687"/>
    </source>
</evidence>
<dbReference type="AlphaFoldDB" id="G1TES6"/>
<dbReference type="Bgee" id="ENSOCUG00000017937">
    <property type="expression patterns" value="Expressed in kidney and 17 other cell types or tissues"/>
</dbReference>
<dbReference type="EMBL" id="AAGW02064454">
    <property type="status" value="NOT_ANNOTATED_CDS"/>
    <property type="molecule type" value="Genomic_DNA"/>
</dbReference>
<comment type="catalytic activity">
    <reaction evidence="25">
        <text>cortisone + NAD(+) = 17alpha-hydroxypregn-4-en-3,11,20-trione-21-al + NADH + H(+)</text>
        <dbReference type="Rhea" id="RHEA:42016"/>
        <dbReference type="ChEBI" id="CHEBI:15378"/>
        <dbReference type="ChEBI" id="CHEBI:16962"/>
        <dbReference type="ChEBI" id="CHEBI:57540"/>
        <dbReference type="ChEBI" id="CHEBI:57945"/>
        <dbReference type="ChEBI" id="CHEBI:78596"/>
    </reaction>
    <physiologicalReaction direction="left-to-right" evidence="25">
        <dbReference type="Rhea" id="RHEA:42017"/>
    </physiologicalReaction>
</comment>
<comment type="catalytic activity">
    <reaction evidence="20">
        <text>(3S)-hydroxyhexadecanoyl-CoA + NAD(+) = 3-oxohexadecanoyl-CoA + NADH + H(+)</text>
        <dbReference type="Rhea" id="RHEA:31159"/>
        <dbReference type="ChEBI" id="CHEBI:15378"/>
        <dbReference type="ChEBI" id="CHEBI:57349"/>
        <dbReference type="ChEBI" id="CHEBI:57540"/>
        <dbReference type="ChEBI" id="CHEBI:57945"/>
        <dbReference type="ChEBI" id="CHEBI:62613"/>
    </reaction>
    <physiologicalReaction direction="left-to-right" evidence="20">
        <dbReference type="Rhea" id="RHEA:31160"/>
    </physiologicalReaction>
    <physiologicalReaction direction="right-to-left" evidence="20">
        <dbReference type="Rhea" id="RHEA:31161"/>
    </physiologicalReaction>
</comment>
<dbReference type="FunCoup" id="G1TES6">
    <property type="interactions" value="321"/>
</dbReference>
<dbReference type="CDD" id="cd05371">
    <property type="entry name" value="HSD10-like_SDR_c"/>
    <property type="match status" value="1"/>
</dbReference>
<dbReference type="GO" id="GO:0042645">
    <property type="term" value="C:mitochondrial nucleoid"/>
    <property type="evidence" value="ECO:0007669"/>
    <property type="project" value="Ensembl"/>
</dbReference>
<dbReference type="PANTHER" id="PTHR43658">
    <property type="entry name" value="SHORT-CHAIN DEHYDROGENASE/REDUCTASE"/>
    <property type="match status" value="1"/>
</dbReference>
<comment type="catalytic activity">
    <reaction evidence="27">
        <text>(3S)-hydroxyoctanoyl-CoA + NAD(+) = 3-oxooctanoyl-CoA + NADH + H(+)</text>
        <dbReference type="Rhea" id="RHEA:31195"/>
        <dbReference type="ChEBI" id="CHEBI:15378"/>
        <dbReference type="ChEBI" id="CHEBI:57540"/>
        <dbReference type="ChEBI" id="CHEBI:57945"/>
        <dbReference type="ChEBI" id="CHEBI:62617"/>
        <dbReference type="ChEBI" id="CHEBI:62619"/>
    </reaction>
    <physiologicalReaction direction="left-to-right" evidence="27">
        <dbReference type="Rhea" id="RHEA:31196"/>
    </physiologicalReaction>
    <physiologicalReaction direction="right-to-left" evidence="27">
        <dbReference type="Rhea" id="RHEA:31197"/>
    </physiologicalReaction>
</comment>
<comment type="catalytic activity">
    <reaction evidence="13">
        <text>testosterone + NAD(+) = androst-4-ene-3,17-dione + NADH + H(+)</text>
        <dbReference type="Rhea" id="RHEA:14929"/>
        <dbReference type="ChEBI" id="CHEBI:15378"/>
        <dbReference type="ChEBI" id="CHEBI:16422"/>
        <dbReference type="ChEBI" id="CHEBI:17347"/>
        <dbReference type="ChEBI" id="CHEBI:57540"/>
        <dbReference type="ChEBI" id="CHEBI:57945"/>
        <dbReference type="EC" id="1.1.1.239"/>
    </reaction>
    <physiologicalReaction direction="left-to-right" evidence="13">
        <dbReference type="Rhea" id="RHEA:14930"/>
    </physiologicalReaction>
</comment>
<sequence>MKAFSEGKGTRFQSSPPLPRGAGRLTKRLGTWWFLAAALGPFPPVEKLRGLCTLANSPEQRATPLRPVRRTSRPVGPAPRLCLSQLTSACRLPYRSWRNMAAACRSVKGLVAVITGGASGLGLATAERLVGQGASAVLLDLPSSDGEAQAKKLGKSCTFAPADVTSEKDVQAALAIAKEKFGRVDVAVNCAGIAVAIKTYSLKKNLPHSLEDFQRVINVNLIGTFNVIRLVAGEMSQNEPDQGGQRGVIINTASVAAFEGQVGQAAYSASKGGIVGMTLPIARDLAPMGIRVMTIAPGLFGTPLLTSLPEKVRNFLASQVPFPSRLGDPAEYAHLAQTIIENPFLNGEVIRLDGEIGGKKFQIGRIATTRQATAFFLASANMS</sequence>
<comment type="catalytic activity">
    <reaction evidence="26">
        <text>11-dehydrocorticosterone + NAD(+) = pregn-4-ene-3,11,20,21-tetraone + NADH + H(+)</text>
        <dbReference type="Rhea" id="RHEA:42020"/>
        <dbReference type="ChEBI" id="CHEBI:15378"/>
        <dbReference type="ChEBI" id="CHEBI:57540"/>
        <dbReference type="ChEBI" id="CHEBI:57945"/>
        <dbReference type="ChEBI" id="CHEBI:78600"/>
        <dbReference type="ChEBI" id="CHEBI:78601"/>
    </reaction>
    <physiologicalReaction direction="left-to-right" evidence="26">
        <dbReference type="Rhea" id="RHEA:42021"/>
    </physiologicalReaction>
</comment>
<evidence type="ECO:0000256" key="37">
    <source>
        <dbReference type="ARBA" id="ARBA00079624"/>
    </source>
</evidence>
<comment type="catalytic activity">
    <reaction evidence="16">
        <text>17beta-hydroxy-5alpha-androstan-3-one + NAD(+) = 5alpha-androstan-3,17-dione + NADH + H(+)</text>
        <dbReference type="Rhea" id="RHEA:41992"/>
        <dbReference type="ChEBI" id="CHEBI:15378"/>
        <dbReference type="ChEBI" id="CHEBI:15994"/>
        <dbReference type="ChEBI" id="CHEBI:16330"/>
        <dbReference type="ChEBI" id="CHEBI:57540"/>
        <dbReference type="ChEBI" id="CHEBI:57945"/>
    </reaction>
    <physiologicalReaction direction="left-to-right" evidence="16">
        <dbReference type="Rhea" id="RHEA:41993"/>
    </physiologicalReaction>
</comment>
<evidence type="ECO:0000256" key="5">
    <source>
        <dbReference type="ARBA" id="ARBA00013000"/>
    </source>
</evidence>
<dbReference type="GO" id="GO:0043527">
    <property type="term" value="C:tRNA methyltransferase complex"/>
    <property type="evidence" value="ECO:0007669"/>
    <property type="project" value="Ensembl"/>
</dbReference>
<evidence type="ECO:0000256" key="21">
    <source>
        <dbReference type="ARBA" id="ARBA00051637"/>
    </source>
</evidence>
<dbReference type="EMBL" id="AAGW02064455">
    <property type="status" value="NOT_ANNOTATED_CDS"/>
    <property type="molecule type" value="Genomic_DNA"/>
</dbReference>
<dbReference type="GO" id="GO:0030678">
    <property type="term" value="C:mitochondrial ribonuclease P complex"/>
    <property type="evidence" value="ECO:0007669"/>
    <property type="project" value="Ensembl"/>
</dbReference>
<dbReference type="GO" id="GO:0047035">
    <property type="term" value="F:testosterone dehydrogenase (NAD+) activity"/>
    <property type="evidence" value="ECO:0007669"/>
    <property type="project" value="UniProtKB-EC"/>
</dbReference>
<dbReference type="PaxDb" id="9986-ENSOCUP00000015411"/>
<comment type="catalytic activity">
    <reaction evidence="17">
        <text>cholate + NAD(+) = 3alpha,12alpha-dihydroxy-7-oxo-5beta-cholanate + NADH + H(+)</text>
        <dbReference type="Rhea" id="RHEA:19409"/>
        <dbReference type="ChEBI" id="CHEBI:11893"/>
        <dbReference type="ChEBI" id="CHEBI:15378"/>
        <dbReference type="ChEBI" id="CHEBI:29747"/>
        <dbReference type="ChEBI" id="CHEBI:57540"/>
        <dbReference type="ChEBI" id="CHEBI:57945"/>
        <dbReference type="EC" id="1.1.1.159"/>
    </reaction>
    <physiologicalReaction direction="left-to-right" evidence="17">
        <dbReference type="Rhea" id="RHEA:19410"/>
    </physiologicalReaction>
</comment>
<evidence type="ECO:0000256" key="38">
    <source>
        <dbReference type="ARBA" id="ARBA00080198"/>
    </source>
</evidence>
<dbReference type="GO" id="GO:0106283">
    <property type="term" value="F:ursodeoxycholate 7-beta-dehydrogenase (NAD+) activity"/>
    <property type="evidence" value="ECO:0007669"/>
    <property type="project" value="Ensembl"/>
</dbReference>
<evidence type="ECO:0000256" key="29">
    <source>
        <dbReference type="ARBA" id="ARBA00065251"/>
    </source>
</evidence>
<proteinExistence type="inferred from homology"/>
<evidence type="ECO:0000256" key="41">
    <source>
        <dbReference type="ARBA" id="ARBA00082293"/>
    </source>
</evidence>
<evidence type="ECO:0000256" key="18">
    <source>
        <dbReference type="ARBA" id="ARBA00050927"/>
    </source>
</evidence>
<reference evidence="49" key="2">
    <citation type="submission" date="2025-08" db="UniProtKB">
        <authorList>
            <consortium name="Ensembl"/>
        </authorList>
    </citation>
    <scope>IDENTIFICATION</scope>
    <source>
        <strain evidence="49">Thorbecke</strain>
    </source>
</reference>
<evidence type="ECO:0000256" key="22">
    <source>
        <dbReference type="ARBA" id="ARBA00051831"/>
    </source>
</evidence>
<comment type="catalytic activity">
    <reaction evidence="19">
        <text>(3S)-3-hydroxybutanoyl-CoA + NAD(+) = acetoacetyl-CoA + NADH + H(+)</text>
        <dbReference type="Rhea" id="RHEA:30799"/>
        <dbReference type="ChEBI" id="CHEBI:15378"/>
        <dbReference type="ChEBI" id="CHEBI:57286"/>
        <dbReference type="ChEBI" id="CHEBI:57316"/>
        <dbReference type="ChEBI" id="CHEBI:57540"/>
        <dbReference type="ChEBI" id="CHEBI:57945"/>
    </reaction>
    <physiologicalReaction direction="left-to-right" evidence="19">
        <dbReference type="Rhea" id="RHEA:30800"/>
    </physiologicalReaction>
    <physiologicalReaction direction="right-to-left" evidence="19">
        <dbReference type="Rhea" id="RHEA:30801"/>
    </physiologicalReaction>
</comment>
<comment type="pathway">
    <text evidence="10">Amino-acid degradation; L-isoleucine degradation.</text>
</comment>
<dbReference type="SMART" id="SM00822">
    <property type="entry name" value="PKS_KR"/>
    <property type="match status" value="1"/>
</dbReference>
<dbReference type="PROSITE" id="PS00061">
    <property type="entry name" value="ADH_SHORT"/>
    <property type="match status" value="1"/>
</dbReference>
<evidence type="ECO:0000256" key="43">
    <source>
        <dbReference type="ARBA" id="ARBA00082463"/>
    </source>
</evidence>
<evidence type="ECO:0000256" key="2">
    <source>
        <dbReference type="ARBA" id="ARBA00004860"/>
    </source>
</evidence>
<evidence type="ECO:0000256" key="45">
    <source>
        <dbReference type="ARBA" id="ARBA00083663"/>
    </source>
</evidence>
<comment type="catalytic activity">
    <reaction evidence="24">
        <text>5alpha-pregnan-20beta-ol-3-one + NAD(+) = 5alpha-pregnane-3,20-dione + NADH + H(+)</text>
        <dbReference type="Rhea" id="RHEA:42008"/>
        <dbReference type="ChEBI" id="CHEBI:15378"/>
        <dbReference type="ChEBI" id="CHEBI:28952"/>
        <dbReference type="ChEBI" id="CHEBI:57540"/>
        <dbReference type="ChEBI" id="CHEBI:57945"/>
        <dbReference type="ChEBI" id="CHEBI:78594"/>
    </reaction>
    <physiologicalReaction direction="left-to-right" evidence="24">
        <dbReference type="Rhea" id="RHEA:42009"/>
    </physiologicalReaction>
</comment>
<evidence type="ECO:0000256" key="24">
    <source>
        <dbReference type="ARBA" id="ARBA00052095"/>
    </source>
</evidence>
<dbReference type="GO" id="GO:1990180">
    <property type="term" value="P:mitochondrial tRNA 3'-end processing"/>
    <property type="evidence" value="ECO:0007669"/>
    <property type="project" value="Ensembl"/>
</dbReference>
<dbReference type="InterPro" id="IPR020904">
    <property type="entry name" value="Sc_DH/Rdtase_CS"/>
</dbReference>
<evidence type="ECO:0000256" key="8">
    <source>
        <dbReference type="ARBA" id="ARBA00024071"/>
    </source>
</evidence>
<dbReference type="GO" id="GO:0106281">
    <property type="term" value="F:chenodeoxycholate 7-alpha-dehydrogenase (NAD+) activity"/>
    <property type="evidence" value="ECO:0007669"/>
    <property type="project" value="Ensembl"/>
</dbReference>
<evidence type="ECO:0000259" key="48">
    <source>
        <dbReference type="SMART" id="SM00822"/>
    </source>
</evidence>
<dbReference type="GO" id="GO:0047015">
    <property type="term" value="F:3-hydroxy-2-methylbutyryl-CoA dehydrogenase activity"/>
    <property type="evidence" value="ECO:0007669"/>
    <property type="project" value="UniProtKB-EC"/>
</dbReference>
<dbReference type="GO" id="GO:0051289">
    <property type="term" value="P:protein homotetramerization"/>
    <property type="evidence" value="ECO:0007669"/>
    <property type="project" value="Ensembl"/>
</dbReference>
<reference evidence="49" key="3">
    <citation type="submission" date="2025-09" db="UniProtKB">
        <authorList>
            <consortium name="Ensembl"/>
        </authorList>
    </citation>
    <scope>IDENTIFICATION</scope>
    <source>
        <strain evidence="49">Thorbecke</strain>
    </source>
</reference>
<comment type="pathway">
    <text evidence="3">Lipid metabolism; fatty acid beta-oxidation.</text>
</comment>
<dbReference type="Gene3D" id="3.40.50.720">
    <property type="entry name" value="NAD(P)-binding Rossmann-like Domain"/>
    <property type="match status" value="1"/>
</dbReference>
<comment type="subunit">
    <text evidence="29">Homotetramer. Component of mitochondrial ribonuclease P, a complex composed of TRMT10C/MRPP1, HSD17B10/MRPP2 and PRORP/MRPP3. Interacts with TRMT10C/MRPP1; forming the MRPP1-MRPP2 subcomplex of the mitochondrial ribonuclease P complex.</text>
</comment>
<dbReference type="GO" id="GO:0062173">
    <property type="term" value="P:brexanolone metabolic process"/>
    <property type="evidence" value="ECO:0007669"/>
    <property type="project" value="Ensembl"/>
</dbReference>
<evidence type="ECO:0000256" key="20">
    <source>
        <dbReference type="ARBA" id="ARBA00051324"/>
    </source>
</evidence>
<comment type="similarity">
    <text evidence="4 46">Belongs to the short-chain dehydrogenases/reductases (SDR) family.</text>
</comment>
<comment type="pathway">
    <text evidence="2">Lipid metabolism; bile acid biosynthesis.</text>
</comment>
<evidence type="ECO:0000256" key="14">
    <source>
        <dbReference type="ARBA" id="ARBA00050285"/>
    </source>
</evidence>
<comment type="catalytic activity">
    <reaction evidence="18">
        <text>cortisol + NAD(+) = 11beta,17alpha-dihydroxypregn-4-ene-3,20,21-trione + NADH + H(+)</text>
        <dbReference type="Rhea" id="RHEA:42012"/>
        <dbReference type="ChEBI" id="CHEBI:15378"/>
        <dbReference type="ChEBI" id="CHEBI:17650"/>
        <dbReference type="ChEBI" id="CHEBI:57540"/>
        <dbReference type="ChEBI" id="CHEBI:57945"/>
        <dbReference type="ChEBI" id="CHEBI:78595"/>
    </reaction>
    <physiologicalReaction direction="left-to-right" evidence="18">
        <dbReference type="Rhea" id="RHEA:42013"/>
    </physiologicalReaction>
</comment>
<dbReference type="GO" id="GO:0003857">
    <property type="term" value="F:(3S)-3-hydroxyacyl-CoA dehydrogenase (NAD+) activity"/>
    <property type="evidence" value="ECO:0007669"/>
    <property type="project" value="UniProtKB-EC"/>
</dbReference>
<dbReference type="GO" id="GO:0008210">
    <property type="term" value="P:estrogen metabolic process"/>
    <property type="evidence" value="ECO:0007669"/>
    <property type="project" value="Ensembl"/>
</dbReference>
<comment type="catalytic activity">
    <reaction evidence="21">
        <text>3beta,7beta-dihydroxy-5beta-cholan-24-oate + NAD(+) = 3beta-hydroxy-7-oxo-5beta-cholan-24-oate + NADH + H(+)</text>
        <dbReference type="Rhea" id="RHEA:42024"/>
        <dbReference type="ChEBI" id="CHEBI:15378"/>
        <dbReference type="ChEBI" id="CHEBI:57540"/>
        <dbReference type="ChEBI" id="CHEBI:57945"/>
        <dbReference type="ChEBI" id="CHEBI:78602"/>
        <dbReference type="ChEBI" id="CHEBI:78603"/>
    </reaction>
    <physiologicalReaction direction="left-to-right" evidence="21">
        <dbReference type="Rhea" id="RHEA:42025"/>
    </physiologicalReaction>
</comment>
<dbReference type="FunFam" id="3.40.50.720:FF:000215">
    <property type="entry name" value="3-hydroxyacyl-CoA dehydrogenase type-2"/>
    <property type="match status" value="1"/>
</dbReference>
<comment type="catalytic activity">
    <reaction evidence="15">
        <text>5alpha-androstane-3alpha,17beta-diol + NAD(+) = 17beta-hydroxy-5alpha-androstan-3-one + NADH + H(+)</text>
        <dbReference type="Rhea" id="RHEA:42004"/>
        <dbReference type="ChEBI" id="CHEBI:15378"/>
        <dbReference type="ChEBI" id="CHEBI:16330"/>
        <dbReference type="ChEBI" id="CHEBI:36713"/>
        <dbReference type="ChEBI" id="CHEBI:57540"/>
        <dbReference type="ChEBI" id="CHEBI:57945"/>
        <dbReference type="EC" id="1.1.1.53"/>
    </reaction>
    <physiologicalReaction direction="right-to-left" evidence="15">
        <dbReference type="Rhea" id="RHEA:42006"/>
    </physiologicalReaction>
</comment>
<evidence type="ECO:0000256" key="44">
    <source>
        <dbReference type="ARBA" id="ARBA00083307"/>
    </source>
</evidence>
<dbReference type="GO" id="GO:0006699">
    <property type="term" value="P:bile acid biosynthetic process"/>
    <property type="evidence" value="ECO:0007669"/>
    <property type="project" value="Ensembl"/>
</dbReference>
<evidence type="ECO:0000256" key="3">
    <source>
        <dbReference type="ARBA" id="ARBA00005005"/>
    </source>
</evidence>
<evidence type="ECO:0000256" key="36">
    <source>
        <dbReference type="ARBA" id="ARBA00078708"/>
    </source>
</evidence>
<evidence type="ECO:0000256" key="10">
    <source>
        <dbReference type="ARBA" id="ARBA00037895"/>
    </source>
</evidence>
<dbReference type="EC" id="1.1.1.178" evidence="31"/>
<dbReference type="GO" id="GO:0006635">
    <property type="term" value="P:fatty acid beta-oxidation"/>
    <property type="evidence" value="ECO:0007669"/>
    <property type="project" value="Ensembl"/>
</dbReference>
<accession>G1TES6</accession>
<dbReference type="InterPro" id="IPR057326">
    <property type="entry name" value="KR_dom"/>
</dbReference>
<feature type="region of interest" description="Disordered" evidence="47">
    <location>
        <begin position="1"/>
        <end position="22"/>
    </location>
</feature>
<dbReference type="GO" id="GO:0097745">
    <property type="term" value="P:mitochondrial tRNA 5'-end processing"/>
    <property type="evidence" value="ECO:0007669"/>
    <property type="project" value="Ensembl"/>
</dbReference>
<comment type="catalytic activity">
    <reaction evidence="23">
        <text>(2S,3S)-3-hydroxy-2-methylbutanoyl-CoA + NAD(+) = 2-methyl-3-oxobutanoyl-CoA + NADH + H(+)</text>
        <dbReference type="Rhea" id="RHEA:13281"/>
        <dbReference type="ChEBI" id="CHEBI:15378"/>
        <dbReference type="ChEBI" id="CHEBI:57312"/>
        <dbReference type="ChEBI" id="CHEBI:57335"/>
        <dbReference type="ChEBI" id="CHEBI:57540"/>
        <dbReference type="ChEBI" id="CHEBI:57945"/>
        <dbReference type="EC" id="1.1.1.178"/>
    </reaction>
    <physiologicalReaction direction="left-to-right" evidence="23">
        <dbReference type="Rhea" id="RHEA:13282"/>
    </physiologicalReaction>
</comment>
<dbReference type="PANTHER" id="PTHR43658:SF8">
    <property type="entry name" value="17-BETA-HYDROXYSTEROID DEHYDROGENASE 14-RELATED"/>
    <property type="match status" value="1"/>
</dbReference>
<protein>
    <recommendedName>
        <fullName evidence="33">3-hydroxyacyl-CoA dehydrogenase type-2</fullName>
        <ecNumber evidence="30">1.1.1.159</ecNumber>
        <ecNumber evidence="31">1.1.1.178</ecNumber>
        <ecNumber evidence="32">1.1.1.239</ecNumber>
        <ecNumber evidence="5">1.1.1.35</ecNumber>
        <ecNumber evidence="8">1.1.1.53</ecNumber>
        <ecNumber evidence="9">1.1.1.62</ecNumber>
    </recommendedName>
    <alternativeName>
        <fullName evidence="38">17-beta-estradiol 17-dehydrogenase</fullName>
    </alternativeName>
    <alternativeName>
        <fullName evidence="35">2-methyl-3-hydroxybutyryl-CoA dehydrogenase</fullName>
    </alternativeName>
    <alternativeName>
        <fullName evidence="34">3-alpha-(17-beta)-hydroxysteroid dehydrogenase (NAD(+))</fullName>
    </alternativeName>
    <alternativeName>
        <fullName evidence="43">3-hydroxy-2-methylbutyryl-CoA dehydrogenase</fullName>
    </alternativeName>
    <alternativeName>
        <fullName evidence="41">3-hydroxyacyl-CoA dehydrogenase type II</fullName>
    </alternativeName>
    <alternativeName>
        <fullName evidence="39">3alpha(or 20beta)-hydroxysteroid dehydrogenase</fullName>
    </alternativeName>
    <alternativeName>
        <fullName evidence="45">7-alpha-hydroxysteroid dehydrogenase</fullName>
    </alternativeName>
    <alternativeName>
        <fullName evidence="44">Endoplasmic reticulum-associated amyloid beta-peptide-binding protein</fullName>
    </alternativeName>
    <alternativeName>
        <fullName evidence="42">Mitochondrial ribonuclease P protein 2</fullName>
    </alternativeName>
    <alternativeName>
        <fullName evidence="36">Short chain dehydrogenase/reductase family 5C member 1</fullName>
    </alternativeName>
    <alternativeName>
        <fullName evidence="40">Short-chain type dehydrogenase/reductase XH98G2</fullName>
    </alternativeName>
    <alternativeName>
        <fullName evidence="37">Type II HADH</fullName>
    </alternativeName>
</protein>
<dbReference type="GO" id="GO:0070901">
    <property type="term" value="P:mitochondrial tRNA methylation"/>
    <property type="evidence" value="ECO:0007669"/>
    <property type="project" value="Ensembl"/>
</dbReference>
<name>G1TES6_RABIT</name>
<keyword evidence="50" id="KW-1185">Reference proteome</keyword>
<dbReference type="GO" id="GO:0007005">
    <property type="term" value="P:mitochondrion organization"/>
    <property type="evidence" value="ECO:0007669"/>
    <property type="project" value="Ensembl"/>
</dbReference>
<dbReference type="GO" id="GO:0008207">
    <property type="term" value="P:C21-steroid hormone metabolic process"/>
    <property type="evidence" value="ECO:0007669"/>
    <property type="project" value="Ensembl"/>
</dbReference>
<dbReference type="EC" id="1.1.1.159" evidence="30"/>
<evidence type="ECO:0000256" key="42">
    <source>
        <dbReference type="ARBA" id="ARBA00082399"/>
    </source>
</evidence>
<comment type="catalytic activity">
    <reaction evidence="11">
        <text>17beta-estradiol + NAD(+) = estrone + NADH + H(+)</text>
        <dbReference type="Rhea" id="RHEA:24612"/>
        <dbReference type="ChEBI" id="CHEBI:15378"/>
        <dbReference type="ChEBI" id="CHEBI:16469"/>
        <dbReference type="ChEBI" id="CHEBI:17263"/>
        <dbReference type="ChEBI" id="CHEBI:57540"/>
        <dbReference type="ChEBI" id="CHEBI:57945"/>
        <dbReference type="EC" id="1.1.1.62"/>
    </reaction>
    <physiologicalReaction direction="left-to-right" evidence="11">
        <dbReference type="Rhea" id="RHEA:24613"/>
    </physiologicalReaction>
</comment>
<keyword evidence="7" id="KW-0520">NAD</keyword>
<dbReference type="EC" id="1.1.1.35" evidence="5"/>
<evidence type="ECO:0000256" key="31">
    <source>
        <dbReference type="ARBA" id="ARBA00066638"/>
    </source>
</evidence>
<evidence type="ECO:0000256" key="33">
    <source>
        <dbReference type="ARBA" id="ARBA00072938"/>
    </source>
</evidence>
<evidence type="ECO:0000256" key="25">
    <source>
        <dbReference type="ARBA" id="ARBA00052417"/>
    </source>
</evidence>
<evidence type="ECO:0000256" key="34">
    <source>
        <dbReference type="ARBA" id="ARBA00077243"/>
    </source>
</evidence>
<dbReference type="InParanoid" id="G1TES6"/>
<dbReference type="HOGENOM" id="CLU_010194_42_0_1"/>
<evidence type="ECO:0000256" key="47">
    <source>
        <dbReference type="SAM" id="MobiDB-lite"/>
    </source>
</evidence>
<dbReference type="EC" id="1.1.1.62" evidence="9"/>
<comment type="catalytic activity">
    <reaction evidence="28">
        <text>chenodeoxycholate + NAD(+) = 7-oxolithocholate + NADH + H(+)</text>
        <dbReference type="Rhea" id="RHEA:42036"/>
        <dbReference type="ChEBI" id="CHEBI:15378"/>
        <dbReference type="ChEBI" id="CHEBI:36234"/>
        <dbReference type="ChEBI" id="CHEBI:57540"/>
        <dbReference type="ChEBI" id="CHEBI:57945"/>
        <dbReference type="ChEBI" id="CHEBI:78605"/>
    </reaction>
    <physiologicalReaction direction="left-to-right" evidence="28">
        <dbReference type="Rhea" id="RHEA:42037"/>
    </physiologicalReaction>
</comment>
<keyword evidence="6" id="KW-0560">Oxidoreductase</keyword>
<evidence type="ECO:0000256" key="27">
    <source>
        <dbReference type="ARBA" id="ARBA00052683"/>
    </source>
</evidence>
<evidence type="ECO:0000256" key="46">
    <source>
        <dbReference type="RuleBase" id="RU000363"/>
    </source>
</evidence>
<evidence type="ECO:0000256" key="35">
    <source>
        <dbReference type="ARBA" id="ARBA00078147"/>
    </source>
</evidence>
<dbReference type="SUPFAM" id="SSF51735">
    <property type="entry name" value="NAD(P)-binding Rossmann-fold domains"/>
    <property type="match status" value="1"/>
</dbReference>
<evidence type="ECO:0000256" key="23">
    <source>
        <dbReference type="ARBA" id="ARBA00051839"/>
    </source>
</evidence>
<dbReference type="GO" id="GO:0047044">
    <property type="term" value="F:androstan-3-alpha,17-beta-diol dehydrogenase (NAD+) activity"/>
    <property type="evidence" value="ECO:0007669"/>
    <property type="project" value="UniProtKB-EC"/>
</dbReference>
<reference evidence="49 50" key="1">
    <citation type="journal article" date="2011" name="Nature">
        <title>A high-resolution map of human evolutionary constraint using 29 mammals.</title>
        <authorList>
            <person name="Lindblad-Toh K."/>
            <person name="Garber M."/>
            <person name="Zuk O."/>
            <person name="Lin M.F."/>
            <person name="Parker B.J."/>
            <person name="Washietl S."/>
            <person name="Kheradpour P."/>
            <person name="Ernst J."/>
            <person name="Jordan G."/>
            <person name="Mauceli E."/>
            <person name="Ward L.D."/>
            <person name="Lowe C.B."/>
            <person name="Holloway A.K."/>
            <person name="Clamp M."/>
            <person name="Gnerre S."/>
            <person name="Alfoldi J."/>
            <person name="Beal K."/>
            <person name="Chang J."/>
            <person name="Clawson H."/>
            <person name="Cuff J."/>
            <person name="Di Palma F."/>
            <person name="Fitzgerald S."/>
            <person name="Flicek P."/>
            <person name="Guttman M."/>
            <person name="Hubisz M.J."/>
            <person name="Jaffe D.B."/>
            <person name="Jungreis I."/>
            <person name="Kent W.J."/>
            <person name="Kostka D."/>
            <person name="Lara M."/>
            <person name="Martins A.L."/>
            <person name="Massingham T."/>
            <person name="Moltke I."/>
            <person name="Raney B.J."/>
            <person name="Rasmussen M.D."/>
            <person name="Robinson J."/>
            <person name="Stark A."/>
            <person name="Vilella A.J."/>
            <person name="Wen J."/>
            <person name="Xie X."/>
            <person name="Zody M.C."/>
            <person name="Baldwin J."/>
            <person name="Bloom T."/>
            <person name="Chin C.W."/>
            <person name="Heiman D."/>
            <person name="Nicol R."/>
            <person name="Nusbaum C."/>
            <person name="Young S."/>
            <person name="Wilkinson J."/>
            <person name="Worley K.C."/>
            <person name="Kovar C.L."/>
            <person name="Muzny D.M."/>
            <person name="Gibbs R.A."/>
            <person name="Cree A."/>
            <person name="Dihn H.H."/>
            <person name="Fowler G."/>
            <person name="Jhangiani S."/>
            <person name="Joshi V."/>
            <person name="Lee S."/>
            <person name="Lewis L.R."/>
            <person name="Nazareth L.V."/>
            <person name="Okwuonu G."/>
            <person name="Santibanez J."/>
            <person name="Warren W.C."/>
            <person name="Mardis E.R."/>
            <person name="Weinstock G.M."/>
            <person name="Wilson R.K."/>
            <person name="Delehaunty K."/>
            <person name="Dooling D."/>
            <person name="Fronik C."/>
            <person name="Fulton L."/>
            <person name="Fulton B."/>
            <person name="Graves T."/>
            <person name="Minx P."/>
            <person name="Sodergren E."/>
            <person name="Birney E."/>
            <person name="Margulies E.H."/>
            <person name="Herrero J."/>
            <person name="Green E.D."/>
            <person name="Haussler D."/>
            <person name="Siepel A."/>
            <person name="Goldman N."/>
            <person name="Pollard K.S."/>
            <person name="Pedersen J.S."/>
            <person name="Lander E.S."/>
            <person name="Kellis M."/>
        </authorList>
    </citation>
    <scope>NUCLEOTIDE SEQUENCE [LARGE SCALE GENOMIC DNA]</scope>
    <source>
        <strain evidence="49 50">Thorbecke inbred</strain>
    </source>
</reference>
<evidence type="ECO:0000313" key="50">
    <source>
        <dbReference type="Proteomes" id="UP000001811"/>
    </source>
</evidence>
<dbReference type="GeneTree" id="ENSGT00940000155170"/>
<dbReference type="InterPro" id="IPR036291">
    <property type="entry name" value="NAD(P)-bd_dom_sf"/>
</dbReference>
<comment type="catalytic activity">
    <reaction evidence="22">
        <text>ursodeoxycholate + NAD(+) = 7-oxolithocholate + NADH + H(+)</text>
        <dbReference type="Rhea" id="RHEA:42028"/>
        <dbReference type="ChEBI" id="CHEBI:15378"/>
        <dbReference type="ChEBI" id="CHEBI:57540"/>
        <dbReference type="ChEBI" id="CHEBI:57945"/>
        <dbReference type="ChEBI" id="CHEBI:78604"/>
        <dbReference type="ChEBI" id="CHEBI:78605"/>
    </reaction>
    <physiologicalReaction direction="left-to-right" evidence="22">
        <dbReference type="Rhea" id="RHEA:42029"/>
    </physiologicalReaction>
</comment>
<evidence type="ECO:0000256" key="15">
    <source>
        <dbReference type="ARBA" id="ARBA00050365"/>
    </source>
</evidence>
<evidence type="ECO:0000256" key="4">
    <source>
        <dbReference type="ARBA" id="ARBA00006484"/>
    </source>
</evidence>
<dbReference type="eggNOG" id="KOG1199">
    <property type="taxonomic scope" value="Eukaryota"/>
</dbReference>
<evidence type="ECO:0000256" key="40">
    <source>
        <dbReference type="ARBA" id="ARBA00081236"/>
    </source>
</evidence>